<keyword evidence="5 8" id="KW-1133">Transmembrane helix</keyword>
<evidence type="ECO:0000256" key="1">
    <source>
        <dbReference type="ARBA" id="ARBA00004370"/>
    </source>
</evidence>
<gene>
    <name evidence="11" type="ORF">CDEB00056_LOCUS13461</name>
</gene>
<accession>A0A7S3VBA1</accession>
<evidence type="ECO:0000256" key="9">
    <source>
        <dbReference type="SAM" id="SignalP"/>
    </source>
</evidence>
<feature type="region of interest" description="Disordered" evidence="7">
    <location>
        <begin position="378"/>
        <end position="398"/>
    </location>
</feature>
<dbReference type="GO" id="GO:0016020">
    <property type="term" value="C:membrane"/>
    <property type="evidence" value="ECO:0007669"/>
    <property type="project" value="UniProtKB-SubCell"/>
</dbReference>
<keyword evidence="6 8" id="KW-0472">Membrane</keyword>
<reference evidence="11" key="1">
    <citation type="submission" date="2021-01" db="EMBL/GenBank/DDBJ databases">
        <authorList>
            <person name="Corre E."/>
            <person name="Pelletier E."/>
            <person name="Niang G."/>
            <person name="Scheremetjew M."/>
            <person name="Finn R."/>
            <person name="Kale V."/>
            <person name="Holt S."/>
            <person name="Cochrane G."/>
            <person name="Meng A."/>
            <person name="Brown T."/>
            <person name="Cohen L."/>
        </authorList>
    </citation>
    <scope>NUCLEOTIDE SEQUENCE</scope>
    <source>
        <strain evidence="11">MM31A-1</strain>
    </source>
</reference>
<feature type="transmembrane region" description="Helical" evidence="8">
    <location>
        <begin position="246"/>
        <end position="264"/>
    </location>
</feature>
<evidence type="ECO:0000256" key="8">
    <source>
        <dbReference type="SAM" id="Phobius"/>
    </source>
</evidence>
<dbReference type="PROSITE" id="PS50939">
    <property type="entry name" value="CYTOCHROME_B561"/>
    <property type="match status" value="1"/>
</dbReference>
<keyword evidence="9" id="KW-0732">Signal</keyword>
<feature type="transmembrane region" description="Helical" evidence="8">
    <location>
        <begin position="321"/>
        <end position="342"/>
    </location>
</feature>
<sequence length="398" mass="43432">MKLPPSYSLAKAISSSILLFFLSCITLPSTIHAEKNSVEVGTEVCVVGYIMDVYCIERGTLLDNSSVKTLSPDGPIKHSVHCLVDVGRCNSSPYEVLIKVENTTDWGRAWRVDNNELILEHSRALGSCTTCSKTPANVLKSGYRATIQGTVKNLGSGDTPALISVSSVDDYEDFDTICDGKQFEVPNMVVANAGAAGTMQNLFLLHGSLMLIGWGILLPSGAIVAKFSKHRENSFWYKVHRVVQPIGLLVAIIGWIIALMNFRALNAKNDPGLSYPHAMCGMVTMVIGIIQPVNALLRPHKVDSEPTTTLRMAWELLHKGLGWIAIILAAVTIWMGTTLLPIMKDQRVFQVCYAIAILGIISLVAFFHAEGQKIAYQQASKDSTTDQNQDVERDAVGK</sequence>
<evidence type="ECO:0000256" key="5">
    <source>
        <dbReference type="ARBA" id="ARBA00022989"/>
    </source>
</evidence>
<proteinExistence type="predicted"/>
<feature type="transmembrane region" description="Helical" evidence="8">
    <location>
        <begin position="203"/>
        <end position="225"/>
    </location>
</feature>
<evidence type="ECO:0000256" key="6">
    <source>
        <dbReference type="ARBA" id="ARBA00023136"/>
    </source>
</evidence>
<keyword evidence="3 8" id="KW-0812">Transmembrane</keyword>
<dbReference type="AlphaFoldDB" id="A0A7S3VBA1"/>
<dbReference type="PROSITE" id="PS51257">
    <property type="entry name" value="PROKAR_LIPOPROTEIN"/>
    <property type="match status" value="1"/>
</dbReference>
<dbReference type="Gene3D" id="1.20.120.1770">
    <property type="match status" value="1"/>
</dbReference>
<dbReference type="PANTHER" id="PTHR47281:SF1">
    <property type="entry name" value="OS09G0557700 PROTEIN"/>
    <property type="match status" value="1"/>
</dbReference>
<keyword evidence="2" id="KW-0813">Transport</keyword>
<dbReference type="InterPro" id="IPR045879">
    <property type="entry name" value="B561A"/>
</dbReference>
<organism evidence="11">
    <name type="scientific">Chaetoceros debilis</name>
    <dbReference type="NCBI Taxonomy" id="122233"/>
    <lineage>
        <taxon>Eukaryota</taxon>
        <taxon>Sar</taxon>
        <taxon>Stramenopiles</taxon>
        <taxon>Ochrophyta</taxon>
        <taxon>Bacillariophyta</taxon>
        <taxon>Coscinodiscophyceae</taxon>
        <taxon>Chaetocerotophycidae</taxon>
        <taxon>Chaetocerotales</taxon>
        <taxon>Chaetocerotaceae</taxon>
        <taxon>Chaetoceros</taxon>
    </lineage>
</organism>
<dbReference type="CDD" id="cd08760">
    <property type="entry name" value="Cyt_b561_FRRS1_like"/>
    <property type="match status" value="1"/>
</dbReference>
<dbReference type="Pfam" id="PF03188">
    <property type="entry name" value="Cytochrom_B561"/>
    <property type="match status" value="1"/>
</dbReference>
<feature type="transmembrane region" description="Helical" evidence="8">
    <location>
        <begin position="276"/>
        <end position="297"/>
    </location>
</feature>
<evidence type="ECO:0000256" key="3">
    <source>
        <dbReference type="ARBA" id="ARBA00022692"/>
    </source>
</evidence>
<protein>
    <recommendedName>
        <fullName evidence="10">Cytochrome b561 domain-containing protein</fullName>
    </recommendedName>
</protein>
<feature type="signal peptide" evidence="9">
    <location>
        <begin position="1"/>
        <end position="33"/>
    </location>
</feature>
<dbReference type="SMART" id="SM00665">
    <property type="entry name" value="B561"/>
    <property type="match status" value="1"/>
</dbReference>
<evidence type="ECO:0000256" key="2">
    <source>
        <dbReference type="ARBA" id="ARBA00022448"/>
    </source>
</evidence>
<evidence type="ECO:0000313" key="11">
    <source>
        <dbReference type="EMBL" id="CAE0468608.1"/>
    </source>
</evidence>
<dbReference type="InterPro" id="IPR006593">
    <property type="entry name" value="Cyt_b561/ferric_Rdtase_TM"/>
</dbReference>
<feature type="transmembrane region" description="Helical" evidence="8">
    <location>
        <begin position="348"/>
        <end position="367"/>
    </location>
</feature>
<feature type="domain" description="Cytochrome b561" evidence="10">
    <location>
        <begin position="165"/>
        <end position="374"/>
    </location>
</feature>
<dbReference type="EMBL" id="HBIO01017510">
    <property type="protein sequence ID" value="CAE0468608.1"/>
    <property type="molecule type" value="Transcribed_RNA"/>
</dbReference>
<evidence type="ECO:0000259" key="10">
    <source>
        <dbReference type="PROSITE" id="PS50939"/>
    </source>
</evidence>
<feature type="compositionally biased region" description="Polar residues" evidence="7">
    <location>
        <begin position="378"/>
        <end position="388"/>
    </location>
</feature>
<name>A0A7S3VBA1_9STRA</name>
<evidence type="ECO:0000256" key="4">
    <source>
        <dbReference type="ARBA" id="ARBA00022982"/>
    </source>
</evidence>
<evidence type="ECO:0000256" key="7">
    <source>
        <dbReference type="SAM" id="MobiDB-lite"/>
    </source>
</evidence>
<feature type="chain" id="PRO_5031102723" description="Cytochrome b561 domain-containing protein" evidence="9">
    <location>
        <begin position="34"/>
        <end position="398"/>
    </location>
</feature>
<comment type="subcellular location">
    <subcellularLocation>
        <location evidence="1">Membrane</location>
    </subcellularLocation>
</comment>
<dbReference type="PANTHER" id="PTHR47281">
    <property type="entry name" value="OS09G0557700 PROTEIN"/>
    <property type="match status" value="1"/>
</dbReference>
<keyword evidence="4" id="KW-0249">Electron transport</keyword>